<keyword evidence="3" id="KW-1133">Transmembrane helix</keyword>
<keyword evidence="6" id="KW-1185">Reference proteome</keyword>
<feature type="transmembrane region" description="Helical" evidence="3">
    <location>
        <begin position="748"/>
        <end position="767"/>
    </location>
</feature>
<dbReference type="SUPFAM" id="SSF82866">
    <property type="entry name" value="Multidrug efflux transporter AcrB transmembrane domain"/>
    <property type="match status" value="2"/>
</dbReference>
<feature type="transmembrane region" description="Helical" evidence="3">
    <location>
        <begin position="330"/>
        <end position="349"/>
    </location>
</feature>
<comment type="similarity">
    <text evidence="1">Belongs to the patched family.</text>
</comment>
<feature type="transmembrane region" description="Helical" evidence="3">
    <location>
        <begin position="465"/>
        <end position="487"/>
    </location>
</feature>
<dbReference type="InterPro" id="IPR053958">
    <property type="entry name" value="HMGCR/SNAP/NPC1-like_SSD"/>
</dbReference>
<sequence>MNGSPTRGRPYQNGYPANGSPIKNGSSYSNGHVSPTRNGSPTKSPVRSRSTSPSKRTSPIQVAPVNAVDEEPRKPGILQRFSNAIISTMETFFYKLGKSIGTHPIKYIIVCFVVTAICGICVGFLFTETTETNKLWSASDSEVIKNLEQVEQWFPSTTRIATLMVVETNVLTPQVLQNMFVYYNKSLTIETGDGYKLMNVCIKAGPNCLVNSILELWSYNETTIYGLTQQDILDTINTVTVSPMYFNAYDITTALGEIKRNSTGSIIESTSTKITYLLQGSDTMKDKSMAWESKFIELSQSEKGLSSVYFFATRSFGDEGGGAITGDVSLLSAGYFVLIIYVAVVLGRFNQVEQGIYLAFSGILCVGMSICVSFGLSSACGLEYGPLHSILPFLLLGIGVDDMFVIIGALNNLNPDEIELEIPEKIGHVLKHAGLSVTVTSITDVVAFGIGATTVLPALRSFCGFAAIGILGLFFFQTIFFTATLALDQRRRGADRNACCCCYVHKDYTPNSCSQKELLIMFFKKFYAPFILKLPVKIVLFILTLAIFGANVYGVVSLKQEFDSNWFLPTDSYASEYVVNSEKYFPGDGKAGSIYCGNIDYFGSKSKFDQMYTKIKESEYYSNGTLDSWFKSMTDFLLVTSDTNYTAKLDANKYPVDEQAFIELTHRYVTIDFKRFVRLFSFANSTGGDILASQMTFKFKNLPDSKTEIAAMDAFRKIITDAGFSGKCFVYSRSFLNWETNKVIQTELYRNLGLAFLCVFLVTLVLIANLWTCLMVSCCIMFTLVNVGGSMHFWGLTIETVTSIQLILAIGLAVDYSAHIGHTFMTIKGTRQARALETLSEMGPPVFNGGFSTFLAFVLLGGSNSYVFTTFFKVFFLVVWYGLFHGLVFLPIILSWLGPSPYLSADHIYHEKVPPSGDHVPHHSHAHDNKTMNGINNMAMTSSSKQLSNNGYPNRYGYPPNYDDIETVYIPPPDYTPPTTKKGLPRVAY</sequence>
<keyword evidence="3" id="KW-0472">Membrane</keyword>
<feature type="transmembrane region" description="Helical" evidence="3">
    <location>
        <begin position="105"/>
        <end position="126"/>
    </location>
</feature>
<gene>
    <name evidence="5" type="ORF">SNE40_017661</name>
</gene>
<feature type="transmembrane region" description="Helical" evidence="3">
    <location>
        <begin position="534"/>
        <end position="556"/>
    </location>
</feature>
<name>A0AAN8PMA9_PATCE</name>
<dbReference type="Pfam" id="PF12349">
    <property type="entry name" value="Sterol-sensing"/>
    <property type="match status" value="1"/>
</dbReference>
<feature type="transmembrane region" description="Helical" evidence="3">
    <location>
        <begin position="874"/>
        <end position="897"/>
    </location>
</feature>
<organism evidence="5 6">
    <name type="scientific">Patella caerulea</name>
    <name type="common">Rayed Mediterranean limpet</name>
    <dbReference type="NCBI Taxonomy" id="87958"/>
    <lineage>
        <taxon>Eukaryota</taxon>
        <taxon>Metazoa</taxon>
        <taxon>Spiralia</taxon>
        <taxon>Lophotrochozoa</taxon>
        <taxon>Mollusca</taxon>
        <taxon>Gastropoda</taxon>
        <taxon>Patellogastropoda</taxon>
        <taxon>Patelloidea</taxon>
        <taxon>Patellidae</taxon>
        <taxon>Patella</taxon>
    </lineage>
</organism>
<dbReference type="Gene3D" id="1.20.1640.10">
    <property type="entry name" value="Multidrug efflux transporter AcrB transmembrane domain"/>
    <property type="match status" value="2"/>
</dbReference>
<dbReference type="PROSITE" id="PS50156">
    <property type="entry name" value="SSD"/>
    <property type="match status" value="1"/>
</dbReference>
<feature type="compositionally biased region" description="Polar residues" evidence="2">
    <location>
        <begin position="21"/>
        <end position="39"/>
    </location>
</feature>
<feature type="transmembrane region" description="Helical" evidence="3">
    <location>
        <begin position="356"/>
        <end position="378"/>
    </location>
</feature>
<feature type="compositionally biased region" description="Low complexity" evidence="2">
    <location>
        <begin position="40"/>
        <end position="59"/>
    </location>
</feature>
<feature type="transmembrane region" description="Helical" evidence="3">
    <location>
        <begin position="434"/>
        <end position="459"/>
    </location>
</feature>
<evidence type="ECO:0000313" key="6">
    <source>
        <dbReference type="Proteomes" id="UP001347796"/>
    </source>
</evidence>
<dbReference type="InterPro" id="IPR051697">
    <property type="entry name" value="Patched_domain-protein"/>
</dbReference>
<reference evidence="5 6" key="1">
    <citation type="submission" date="2024-01" db="EMBL/GenBank/DDBJ databases">
        <title>The genome of the rayed Mediterranean limpet Patella caerulea (Linnaeus, 1758).</title>
        <authorList>
            <person name="Anh-Thu Weber A."/>
            <person name="Halstead-Nussloch G."/>
        </authorList>
    </citation>
    <scope>NUCLEOTIDE SEQUENCE [LARGE SCALE GENOMIC DNA]</scope>
    <source>
        <strain evidence="5">AATW-2023a</strain>
        <tissue evidence="5">Whole specimen</tissue>
    </source>
</reference>
<dbReference type="EMBL" id="JAZGQO010000011">
    <property type="protein sequence ID" value="KAK6174371.1"/>
    <property type="molecule type" value="Genomic_DNA"/>
</dbReference>
<feature type="transmembrane region" description="Helical" evidence="3">
    <location>
        <begin position="390"/>
        <end position="413"/>
    </location>
</feature>
<evidence type="ECO:0000256" key="1">
    <source>
        <dbReference type="ARBA" id="ARBA00005585"/>
    </source>
</evidence>
<dbReference type="PANTHER" id="PTHR10796">
    <property type="entry name" value="PATCHED-RELATED"/>
    <property type="match status" value="1"/>
</dbReference>
<feature type="transmembrane region" description="Helical" evidence="3">
    <location>
        <begin position="846"/>
        <end position="868"/>
    </location>
</feature>
<dbReference type="PANTHER" id="PTHR10796:SF130">
    <property type="entry name" value="PATCHED DOMAIN-CONTAINING PROTEIN 3-LIKE PROTEIN"/>
    <property type="match status" value="1"/>
</dbReference>
<proteinExistence type="inferred from homology"/>
<evidence type="ECO:0000259" key="4">
    <source>
        <dbReference type="PROSITE" id="PS50156"/>
    </source>
</evidence>
<comment type="caution">
    <text evidence="5">The sequence shown here is derived from an EMBL/GenBank/DDBJ whole genome shotgun (WGS) entry which is preliminary data.</text>
</comment>
<protein>
    <recommendedName>
        <fullName evidence="4">SSD domain-containing protein</fullName>
    </recommendedName>
</protein>
<evidence type="ECO:0000256" key="3">
    <source>
        <dbReference type="SAM" id="Phobius"/>
    </source>
</evidence>
<accession>A0AAN8PMA9</accession>
<dbReference type="Proteomes" id="UP001347796">
    <property type="component" value="Unassembled WGS sequence"/>
</dbReference>
<evidence type="ECO:0000256" key="2">
    <source>
        <dbReference type="SAM" id="MobiDB-lite"/>
    </source>
</evidence>
<dbReference type="InterPro" id="IPR000731">
    <property type="entry name" value="SSD"/>
</dbReference>
<dbReference type="GO" id="GO:0016020">
    <property type="term" value="C:membrane"/>
    <property type="evidence" value="ECO:0007669"/>
    <property type="project" value="TreeGrafter"/>
</dbReference>
<evidence type="ECO:0000313" key="5">
    <source>
        <dbReference type="EMBL" id="KAK6174371.1"/>
    </source>
</evidence>
<keyword evidence="3" id="KW-0812">Transmembrane</keyword>
<feature type="region of interest" description="Disordered" evidence="2">
    <location>
        <begin position="1"/>
        <end position="68"/>
    </location>
</feature>
<feature type="domain" description="SSD" evidence="4">
    <location>
        <begin position="327"/>
        <end position="487"/>
    </location>
</feature>
<dbReference type="AlphaFoldDB" id="A0AAN8PMA9"/>